<feature type="region of interest" description="Disordered" evidence="1">
    <location>
        <begin position="1"/>
        <end position="21"/>
    </location>
</feature>
<feature type="compositionally biased region" description="Basic and acidic residues" evidence="1">
    <location>
        <begin position="43"/>
        <end position="57"/>
    </location>
</feature>
<evidence type="ECO:0000256" key="1">
    <source>
        <dbReference type="SAM" id="MobiDB-lite"/>
    </source>
</evidence>
<dbReference type="AlphaFoldDB" id="Q6YV07"/>
<name>Q6YV07_ORYSJ</name>
<reference evidence="3" key="2">
    <citation type="submission" date="2002-10" db="EMBL/GenBank/DDBJ databases">
        <title>Oryza sativa nipponbare(GA3) genomic DNA, chromosome 2, BAC clone:OSJNBb0060O16.</title>
        <authorList>
            <person name="Sasaki T."/>
            <person name="Matsumoto T."/>
            <person name="Katayose Y."/>
        </authorList>
    </citation>
    <scope>NUCLEOTIDE SEQUENCE</scope>
</reference>
<feature type="region of interest" description="Disordered" evidence="1">
    <location>
        <begin position="37"/>
        <end position="57"/>
    </location>
</feature>
<sequence length="107" mass="11717">MDGRRIVRSNSTLQSSFGGGGSRSIAELASIAADSAEVQGDQKAADDGLSKDSEPRQATRFARNCHEKMAAINQCYGPAHASRAFFFLLGYLPRYQEFRENLSDELV</sequence>
<reference evidence="4" key="3">
    <citation type="journal article" date="2005" name="Nature">
        <title>The map-based sequence of the rice genome.</title>
        <authorList>
            <consortium name="International rice genome sequencing project (IRGSP)"/>
            <person name="Matsumoto T."/>
            <person name="Wu J."/>
            <person name="Kanamori H."/>
            <person name="Katayose Y."/>
            <person name="Fujisawa M."/>
            <person name="Namiki N."/>
            <person name="Mizuno H."/>
            <person name="Yamamoto K."/>
            <person name="Antonio B.A."/>
            <person name="Baba T."/>
            <person name="Sakata K."/>
            <person name="Nagamura Y."/>
            <person name="Aoki H."/>
            <person name="Arikawa K."/>
            <person name="Arita K."/>
            <person name="Bito T."/>
            <person name="Chiden Y."/>
            <person name="Fujitsuka N."/>
            <person name="Fukunaka R."/>
            <person name="Hamada M."/>
            <person name="Harada C."/>
            <person name="Hayashi A."/>
            <person name="Hijishita S."/>
            <person name="Honda M."/>
            <person name="Hosokawa S."/>
            <person name="Ichikawa Y."/>
            <person name="Idonuma A."/>
            <person name="Iijima M."/>
            <person name="Ikeda M."/>
            <person name="Ikeno M."/>
            <person name="Ito K."/>
            <person name="Ito S."/>
            <person name="Ito T."/>
            <person name="Ito Y."/>
            <person name="Ito Y."/>
            <person name="Iwabuchi A."/>
            <person name="Kamiya K."/>
            <person name="Karasawa W."/>
            <person name="Kurita K."/>
            <person name="Katagiri S."/>
            <person name="Kikuta A."/>
            <person name="Kobayashi H."/>
            <person name="Kobayashi N."/>
            <person name="Machita K."/>
            <person name="Maehara T."/>
            <person name="Masukawa M."/>
            <person name="Mizubayashi T."/>
            <person name="Mukai Y."/>
            <person name="Nagasaki H."/>
            <person name="Nagata Y."/>
            <person name="Naito S."/>
            <person name="Nakashima M."/>
            <person name="Nakama Y."/>
            <person name="Nakamichi Y."/>
            <person name="Nakamura M."/>
            <person name="Meguro A."/>
            <person name="Negishi M."/>
            <person name="Ohta I."/>
            <person name="Ohta T."/>
            <person name="Okamoto M."/>
            <person name="Ono N."/>
            <person name="Saji S."/>
            <person name="Sakaguchi M."/>
            <person name="Sakai K."/>
            <person name="Shibata M."/>
            <person name="Shimokawa T."/>
            <person name="Song J."/>
            <person name="Takazaki Y."/>
            <person name="Terasawa K."/>
            <person name="Tsugane M."/>
            <person name="Tsuji K."/>
            <person name="Ueda S."/>
            <person name="Waki K."/>
            <person name="Yamagata H."/>
            <person name="Yamamoto M."/>
            <person name="Yamamoto S."/>
            <person name="Yamane H."/>
            <person name="Yoshiki S."/>
            <person name="Yoshihara R."/>
            <person name="Yukawa K."/>
            <person name="Zhong H."/>
            <person name="Yano M."/>
            <person name="Yuan Q."/>
            <person name="Ouyang S."/>
            <person name="Liu J."/>
            <person name="Jones K.M."/>
            <person name="Gansberger K."/>
            <person name="Moffat K."/>
            <person name="Hill J."/>
            <person name="Bera J."/>
            <person name="Fadrosh D."/>
            <person name="Jin S."/>
            <person name="Johri S."/>
            <person name="Kim M."/>
            <person name="Overton L."/>
            <person name="Reardon M."/>
            <person name="Tsitrin T."/>
            <person name="Vuong H."/>
            <person name="Weaver B."/>
            <person name="Ciecko A."/>
            <person name="Tallon L."/>
            <person name="Jackson J."/>
            <person name="Pai G."/>
            <person name="Aken S.V."/>
            <person name="Utterback T."/>
            <person name="Reidmuller S."/>
            <person name="Feldblyum T."/>
            <person name="Hsiao J."/>
            <person name="Zismann V."/>
            <person name="Iobst S."/>
            <person name="de Vazeille A.R."/>
            <person name="Buell C.R."/>
            <person name="Ying K."/>
            <person name="Li Y."/>
            <person name="Lu T."/>
            <person name="Huang Y."/>
            <person name="Zhao Q."/>
            <person name="Feng Q."/>
            <person name="Zhang L."/>
            <person name="Zhu J."/>
            <person name="Weng Q."/>
            <person name="Mu J."/>
            <person name="Lu Y."/>
            <person name="Fan D."/>
            <person name="Liu Y."/>
            <person name="Guan J."/>
            <person name="Zhang Y."/>
            <person name="Yu S."/>
            <person name="Liu X."/>
            <person name="Zhang Y."/>
            <person name="Hong G."/>
            <person name="Han B."/>
            <person name="Choisne N."/>
            <person name="Demange N."/>
            <person name="Orjeda G."/>
            <person name="Samain S."/>
            <person name="Cattolico L."/>
            <person name="Pelletier E."/>
            <person name="Couloux A."/>
            <person name="Segurens B."/>
            <person name="Wincker P."/>
            <person name="D'Hont A."/>
            <person name="Scarpelli C."/>
            <person name="Weissenbach J."/>
            <person name="Salanoubat M."/>
            <person name="Quetier F."/>
            <person name="Yu Y."/>
            <person name="Kim H.R."/>
            <person name="Rambo T."/>
            <person name="Currie J."/>
            <person name="Collura K."/>
            <person name="Luo M."/>
            <person name="Yang T."/>
            <person name="Ammiraju J.S.S."/>
            <person name="Engler F."/>
            <person name="Soderlund C."/>
            <person name="Wing R.A."/>
            <person name="Palmer L.E."/>
            <person name="de la Bastide M."/>
            <person name="Spiegel L."/>
            <person name="Nascimento L."/>
            <person name="Zutavern T."/>
            <person name="O'Shaughnessy A."/>
            <person name="Dike S."/>
            <person name="Dedhia N."/>
            <person name="Preston R."/>
            <person name="Balija V."/>
            <person name="McCombie W.R."/>
            <person name="Chow T."/>
            <person name="Chen H."/>
            <person name="Chung M."/>
            <person name="Chen C."/>
            <person name="Shaw J."/>
            <person name="Wu H."/>
            <person name="Hsiao K."/>
            <person name="Chao Y."/>
            <person name="Chu M."/>
            <person name="Cheng C."/>
            <person name="Hour A."/>
            <person name="Lee P."/>
            <person name="Lin S."/>
            <person name="Lin Y."/>
            <person name="Liou J."/>
            <person name="Liu S."/>
            <person name="Hsing Y."/>
            <person name="Raghuvanshi S."/>
            <person name="Mohanty A."/>
            <person name="Bharti A.K."/>
            <person name="Gaur A."/>
            <person name="Gupta V."/>
            <person name="Kumar D."/>
            <person name="Ravi V."/>
            <person name="Vij S."/>
            <person name="Kapur A."/>
            <person name="Khurana P."/>
            <person name="Khurana P."/>
            <person name="Khurana J.P."/>
            <person name="Tyagi A.K."/>
            <person name="Gaikwad K."/>
            <person name="Singh A."/>
            <person name="Dalal V."/>
            <person name="Srivastava S."/>
            <person name="Dixit A."/>
            <person name="Pal A.K."/>
            <person name="Ghazi I.A."/>
            <person name="Yadav M."/>
            <person name="Pandit A."/>
            <person name="Bhargava A."/>
            <person name="Sureshbabu K."/>
            <person name="Batra K."/>
            <person name="Sharma T.R."/>
            <person name="Mohapatra T."/>
            <person name="Singh N.K."/>
            <person name="Messing J."/>
            <person name="Nelson A.B."/>
            <person name="Fuks G."/>
            <person name="Kavchok S."/>
            <person name="Keizer G."/>
            <person name="Linton E."/>
            <person name="Llaca V."/>
            <person name="Song R."/>
            <person name="Tanyolac B."/>
            <person name="Young S."/>
            <person name="Ho-Il K."/>
            <person name="Hahn J.H."/>
            <person name="Sangsakoo G."/>
            <person name="Vanavichit A."/>
            <person name="de Mattos Luiz.A.T."/>
            <person name="Zimmer P.D."/>
            <person name="Malone G."/>
            <person name="Dellagostin O."/>
            <person name="de Oliveira A.C."/>
            <person name="Bevan M."/>
            <person name="Bancroft I."/>
            <person name="Minx P."/>
            <person name="Cordum H."/>
            <person name="Wilson R."/>
            <person name="Cheng Z."/>
            <person name="Jin W."/>
            <person name="Jiang J."/>
            <person name="Leong S.A."/>
            <person name="Iwama H."/>
            <person name="Gojobori T."/>
            <person name="Itoh T."/>
            <person name="Niimura Y."/>
            <person name="Fujii Y."/>
            <person name="Habara T."/>
            <person name="Sakai H."/>
            <person name="Sato Y."/>
            <person name="Wilson G."/>
            <person name="Kumar K."/>
            <person name="McCouch S."/>
            <person name="Juretic N."/>
            <person name="Hoen D."/>
            <person name="Wright S."/>
            <person name="Bruskiewich R."/>
            <person name="Bureau T."/>
            <person name="Miyao A."/>
            <person name="Hirochika H."/>
            <person name="Nishikawa T."/>
            <person name="Kadowaki K."/>
            <person name="Sugiura M."/>
            <person name="Burr B."/>
            <person name="Sasaki T."/>
        </authorList>
    </citation>
    <scope>NUCLEOTIDE SEQUENCE [LARGE SCALE GENOMIC DNA]</scope>
    <source>
        <strain evidence="4">cv. Nipponbare</strain>
    </source>
</reference>
<evidence type="ECO:0000313" key="4">
    <source>
        <dbReference type="Proteomes" id="UP000000763"/>
    </source>
</evidence>
<protein>
    <submittedName>
        <fullName evidence="3">Uncharacterized protein</fullName>
    </submittedName>
</protein>
<organism evidence="3 4">
    <name type="scientific">Oryza sativa subsp. japonica</name>
    <name type="common">Rice</name>
    <dbReference type="NCBI Taxonomy" id="39947"/>
    <lineage>
        <taxon>Eukaryota</taxon>
        <taxon>Viridiplantae</taxon>
        <taxon>Streptophyta</taxon>
        <taxon>Embryophyta</taxon>
        <taxon>Tracheophyta</taxon>
        <taxon>Spermatophyta</taxon>
        <taxon>Magnoliopsida</taxon>
        <taxon>Liliopsida</taxon>
        <taxon>Poales</taxon>
        <taxon>Poaceae</taxon>
        <taxon>BOP clade</taxon>
        <taxon>Oryzoideae</taxon>
        <taxon>Oryzeae</taxon>
        <taxon>Oryzinae</taxon>
        <taxon>Oryza</taxon>
        <taxon>Oryza sativa</taxon>
    </lineage>
</organism>
<reference evidence="4" key="4">
    <citation type="journal article" date="2008" name="Nucleic Acids Res.">
        <title>The rice annotation project database (RAP-DB): 2008 update.</title>
        <authorList>
            <consortium name="The rice annotation project (RAP)"/>
        </authorList>
    </citation>
    <scope>GENOME REANNOTATION</scope>
    <source>
        <strain evidence="4">cv. Nipponbare</strain>
    </source>
</reference>
<accession>Q6YV07</accession>
<evidence type="ECO:0000313" key="2">
    <source>
        <dbReference type="EMBL" id="BAD07760.1"/>
    </source>
</evidence>
<dbReference type="EMBL" id="AP005844">
    <property type="protein sequence ID" value="BAD08122.1"/>
    <property type="molecule type" value="Genomic_DNA"/>
</dbReference>
<dbReference type="Proteomes" id="UP000000763">
    <property type="component" value="Chromosome 2"/>
</dbReference>
<gene>
    <name evidence="2" type="ORF">OJ1311_H06.3</name>
    <name evidence="3" type="ORF">OSJNBb0060O16.45</name>
</gene>
<proteinExistence type="predicted"/>
<reference evidence="2" key="1">
    <citation type="submission" date="2001-09" db="EMBL/GenBank/DDBJ databases">
        <title>Oryza sativa nipponbare(GA3) genomic DNA, chromosome 2, BAC clone:OJ1311_H06.</title>
        <authorList>
            <person name="Sasaki T."/>
            <person name="Matsumoto T."/>
            <person name="Yamamoto K."/>
        </authorList>
    </citation>
    <scope>NUCLEOTIDE SEQUENCE</scope>
</reference>
<evidence type="ECO:0000313" key="3">
    <source>
        <dbReference type="EMBL" id="BAD08122.1"/>
    </source>
</evidence>
<dbReference type="EMBL" id="AP004161">
    <property type="protein sequence ID" value="BAD07760.1"/>
    <property type="molecule type" value="Genomic_DNA"/>
</dbReference>